<dbReference type="Proteomes" id="UP000054928">
    <property type="component" value="Unassembled WGS sequence"/>
</dbReference>
<keyword evidence="2" id="KW-0808">Transferase</keyword>
<evidence type="ECO:0000256" key="4">
    <source>
        <dbReference type="ARBA" id="ARBA00022777"/>
    </source>
</evidence>
<dbReference type="SUPFAM" id="SSF56112">
    <property type="entry name" value="Protein kinase-like (PK-like)"/>
    <property type="match status" value="1"/>
</dbReference>
<dbReference type="EMBL" id="CCYD01000291">
    <property type="protein sequence ID" value="CEG37963.1"/>
    <property type="molecule type" value="Genomic_DNA"/>
</dbReference>
<keyword evidence="5 6" id="KW-0067">ATP-binding</keyword>
<keyword evidence="1 7" id="KW-0723">Serine/threonine-protein kinase</keyword>
<reference evidence="10" key="1">
    <citation type="submission" date="2014-09" db="EMBL/GenBank/DDBJ databases">
        <authorList>
            <person name="Sharma Rahul"/>
            <person name="Thines Marco"/>
        </authorList>
    </citation>
    <scope>NUCLEOTIDE SEQUENCE [LARGE SCALE GENOMIC DNA]</scope>
</reference>
<evidence type="ECO:0000256" key="6">
    <source>
        <dbReference type="PROSITE-ProRule" id="PRU10141"/>
    </source>
</evidence>
<dbReference type="InterPro" id="IPR017441">
    <property type="entry name" value="Protein_kinase_ATP_BS"/>
</dbReference>
<dbReference type="PANTHER" id="PTHR24353">
    <property type="entry name" value="CYCLIC NUCLEOTIDE-DEPENDENT PROTEIN KINASE"/>
    <property type="match status" value="1"/>
</dbReference>
<dbReference type="Gene3D" id="1.10.510.10">
    <property type="entry name" value="Transferase(Phosphotransferase) domain 1"/>
    <property type="match status" value="1"/>
</dbReference>
<organism evidence="9 10">
    <name type="scientific">Plasmopara halstedii</name>
    <name type="common">Downy mildew of sunflower</name>
    <dbReference type="NCBI Taxonomy" id="4781"/>
    <lineage>
        <taxon>Eukaryota</taxon>
        <taxon>Sar</taxon>
        <taxon>Stramenopiles</taxon>
        <taxon>Oomycota</taxon>
        <taxon>Peronosporomycetes</taxon>
        <taxon>Peronosporales</taxon>
        <taxon>Peronosporaceae</taxon>
        <taxon>Plasmopara</taxon>
    </lineage>
</organism>
<evidence type="ECO:0000313" key="10">
    <source>
        <dbReference type="Proteomes" id="UP000054928"/>
    </source>
</evidence>
<dbReference type="STRING" id="4781.A0A0N7L484"/>
<evidence type="ECO:0000259" key="8">
    <source>
        <dbReference type="PROSITE" id="PS50011"/>
    </source>
</evidence>
<dbReference type="RefSeq" id="XP_024574332.1">
    <property type="nucleotide sequence ID" value="XM_024723345.1"/>
</dbReference>
<dbReference type="GeneID" id="36401063"/>
<protein>
    <submittedName>
        <fullName evidence="9">Agc protein kinase</fullName>
    </submittedName>
</protein>
<evidence type="ECO:0000256" key="2">
    <source>
        <dbReference type="ARBA" id="ARBA00022679"/>
    </source>
</evidence>
<dbReference type="AlphaFoldDB" id="A0A0N7L484"/>
<feature type="binding site" evidence="6">
    <location>
        <position position="37"/>
    </location>
    <ligand>
        <name>ATP</name>
        <dbReference type="ChEBI" id="CHEBI:30616"/>
    </ligand>
</feature>
<evidence type="ECO:0000313" key="9">
    <source>
        <dbReference type="EMBL" id="CEG37963.1"/>
    </source>
</evidence>
<keyword evidence="10" id="KW-1185">Reference proteome</keyword>
<dbReference type="PROSITE" id="PS50011">
    <property type="entry name" value="PROTEIN_KINASE_DOM"/>
    <property type="match status" value="1"/>
</dbReference>
<dbReference type="OMA" id="QSMFLEH"/>
<dbReference type="PROSITE" id="PS00107">
    <property type="entry name" value="PROTEIN_KINASE_ATP"/>
    <property type="match status" value="1"/>
</dbReference>
<evidence type="ECO:0000256" key="5">
    <source>
        <dbReference type="ARBA" id="ARBA00022840"/>
    </source>
</evidence>
<dbReference type="Gene3D" id="3.30.200.20">
    <property type="entry name" value="Phosphorylase Kinase, domain 1"/>
    <property type="match status" value="1"/>
</dbReference>
<sequence length="342" mass="39889">MDDFEQLQLLGHGGYSSVYLVQFIDSTTRYALKRIAKSKIISEKHKTRLEVEKSILFELQSPFLCRGFRTFETSNEILLLQEFIDGRPLYECIWMFQDTGRFPEHMAKFFAAQLVLALRDLHAHQYIHRDFKSGNVLIDKKGFAKVIDFGLSKSTCMNDCRSGRTQSLCGTHYIMAPEVFSRNLYDFSCDWWSLGVIIYEMVAGCPPWEYQCPSDKTINEYFQQIELKAESLFERPERKDETVESNFSTDLKSLICSLLQINPCKRLGKDGAVEVMNHIWFSDINWSQLEAQENLLMVPYNYEKDFNAARVRSFQTLNEDRERLSSAESIDPEDDVKYFADF</sequence>
<dbReference type="GO" id="GO:0004674">
    <property type="term" value="F:protein serine/threonine kinase activity"/>
    <property type="evidence" value="ECO:0007669"/>
    <property type="project" value="UniProtKB-KW"/>
</dbReference>
<dbReference type="PROSITE" id="PS00108">
    <property type="entry name" value="PROTEIN_KINASE_ST"/>
    <property type="match status" value="1"/>
</dbReference>
<comment type="similarity">
    <text evidence="7">Belongs to the protein kinase superfamily.</text>
</comment>
<evidence type="ECO:0000256" key="1">
    <source>
        <dbReference type="ARBA" id="ARBA00022527"/>
    </source>
</evidence>
<keyword evidence="3 6" id="KW-0547">Nucleotide-binding</keyword>
<keyword evidence="4 9" id="KW-0418">Kinase</keyword>
<dbReference type="InterPro" id="IPR000719">
    <property type="entry name" value="Prot_kinase_dom"/>
</dbReference>
<evidence type="ECO:0000256" key="7">
    <source>
        <dbReference type="RuleBase" id="RU000304"/>
    </source>
</evidence>
<dbReference type="OrthoDB" id="76001at2759"/>
<feature type="domain" description="Protein kinase" evidence="8">
    <location>
        <begin position="4"/>
        <end position="281"/>
    </location>
</feature>
<accession>A0A0N7L484</accession>
<dbReference type="Pfam" id="PF00069">
    <property type="entry name" value="Pkinase"/>
    <property type="match status" value="1"/>
</dbReference>
<name>A0A0N7L484_PLAHL</name>
<evidence type="ECO:0000256" key="3">
    <source>
        <dbReference type="ARBA" id="ARBA00022741"/>
    </source>
</evidence>
<dbReference type="InterPro" id="IPR011009">
    <property type="entry name" value="Kinase-like_dom_sf"/>
</dbReference>
<proteinExistence type="inferred from homology"/>
<dbReference type="GO" id="GO:0005524">
    <property type="term" value="F:ATP binding"/>
    <property type="evidence" value="ECO:0007669"/>
    <property type="project" value="UniProtKB-UniRule"/>
</dbReference>
<dbReference type="InterPro" id="IPR008271">
    <property type="entry name" value="Ser/Thr_kinase_AS"/>
</dbReference>